<dbReference type="Proteomes" id="UP000887579">
    <property type="component" value="Unplaced"/>
</dbReference>
<evidence type="ECO:0000313" key="1">
    <source>
        <dbReference type="Proteomes" id="UP000887579"/>
    </source>
</evidence>
<dbReference type="WBParaSite" id="ES5_v2.g18963.t1">
    <property type="protein sequence ID" value="ES5_v2.g18963.t1"/>
    <property type="gene ID" value="ES5_v2.g18963"/>
</dbReference>
<evidence type="ECO:0000313" key="2">
    <source>
        <dbReference type="WBParaSite" id="ES5_v2.g18963.t1"/>
    </source>
</evidence>
<organism evidence="1 2">
    <name type="scientific">Panagrolaimus sp. ES5</name>
    <dbReference type="NCBI Taxonomy" id="591445"/>
    <lineage>
        <taxon>Eukaryota</taxon>
        <taxon>Metazoa</taxon>
        <taxon>Ecdysozoa</taxon>
        <taxon>Nematoda</taxon>
        <taxon>Chromadorea</taxon>
        <taxon>Rhabditida</taxon>
        <taxon>Tylenchina</taxon>
        <taxon>Panagrolaimomorpha</taxon>
        <taxon>Panagrolaimoidea</taxon>
        <taxon>Panagrolaimidae</taxon>
        <taxon>Panagrolaimus</taxon>
    </lineage>
</organism>
<name>A0AC34FP49_9BILA</name>
<sequence length="509" mass="54542">MPGNPNQVPSTATHNSWNPNPQPPMSTAWNQAPQPAAPATWSQAPQNPTAAPQTHNSQPSMPVNQNKFPQPSMPAPQNQAPVSSASGNLNPGLPHGMAQHQSQAPQHPVPTHPNQPPTSAFPGGNINAAPSSGMPPQQNQAFPSGLPGQTNHAAQPGQSGMPPPWNQAPQTGGPGGPGGMNPPTLPGMQPPGMQSAGMPNTWNQAPQPGLAPGMQAPWNQASQPGMPGAPPGMNPPGMQPQSMQPQSMQPPGMQAPWNQAPQPGMPPGPGSPPGMPGGWNQSAPPPQRLDPNSLPSAIQVIEDDRQTRTGVFPTGFPTAEHPPLVSTDFVANDYGNSNPKFMRSSFYSVPATQEFTKQSQIPFCISTTPFAKLVPGEVEPPVVDLGELGPVRCQRCKAYICPFMEFIDGGRKFRCPFCHTSSQVEETYFAHLDHTGRRTDIQYRQELYLGSYEFVATKLYCKNSVPPKQPAFIFFLDVSYNAVRSGLVDIFCKQLPFLLKNLPKYVYFG</sequence>
<accession>A0AC34FP49</accession>
<proteinExistence type="predicted"/>
<protein>
    <submittedName>
        <fullName evidence="2">Zinc finger Sec23/Sec24-type domain-containing protein</fullName>
    </submittedName>
</protein>
<reference evidence="2" key="1">
    <citation type="submission" date="2022-11" db="UniProtKB">
        <authorList>
            <consortium name="WormBaseParasite"/>
        </authorList>
    </citation>
    <scope>IDENTIFICATION</scope>
</reference>